<dbReference type="Proteomes" id="UP000070058">
    <property type="component" value="Unassembled WGS sequence"/>
</dbReference>
<evidence type="ECO:0000256" key="1">
    <source>
        <dbReference type="SAM" id="MobiDB-lite"/>
    </source>
</evidence>
<feature type="compositionally biased region" description="Polar residues" evidence="1">
    <location>
        <begin position="295"/>
        <end position="306"/>
    </location>
</feature>
<evidence type="ECO:0000313" key="3">
    <source>
        <dbReference type="Proteomes" id="UP000070058"/>
    </source>
</evidence>
<feature type="compositionally biased region" description="Basic and acidic residues" evidence="1">
    <location>
        <begin position="478"/>
        <end position="487"/>
    </location>
</feature>
<feature type="region of interest" description="Disordered" evidence="1">
    <location>
        <begin position="289"/>
        <end position="311"/>
    </location>
</feature>
<dbReference type="AlphaFoldDB" id="A0A139SJE4"/>
<sequence length="533" mass="57850">MRKTGSQLAAKQRQLVALEQAQPAPTQAVADALEADIAAARLALREAEALWRDNAVTRALSARPGNGEATAAAPPLTRRAAYFDLARYRQDMIRLAQGHGVELSTEPHFGFSDYANEGPAEADILRVYKQRLVLEQVVGALLHSRPQRLLAVSRASADADSPAATVAAWGEVNASNLGLRAEGSRAAFQIRFRGRTAALRDWLNALARARLPVVVRSITVEPAAERQRVPGGAGLRSSLPAQHETAEDGFELLARPTDSDFLVTLDYVEFSANEAEPDRRAAATGEIAEPAADTDNATPVDNTFSPPQWAAAQPQRRGAQWLFDLFTPPEIFYHAESRQFRVTAAQGSAEGPVASAALALAGPGRDHVPRLLELRYEDYPLQVSGYLSNGAGEAPIGLFENLQNGETLLLRSGDQVPSLGVEILALQVEAAPEPPERMTLRPPRATATIRAATGEQLILREGERAKGHRLVARLEMDGQNRDLREGETWQSPDGHSLEVEKIEPVPSPRVLLKHHRPDGSPPETTWLELDSPQ</sequence>
<feature type="region of interest" description="Disordered" evidence="1">
    <location>
        <begin position="478"/>
        <end position="533"/>
    </location>
</feature>
<dbReference type="RefSeq" id="WP_068631020.1">
    <property type="nucleotide sequence ID" value="NZ_LSZQ01000059.1"/>
</dbReference>
<name>A0A139SJE4_9BACT</name>
<comment type="caution">
    <text evidence="2">The sequence shown here is derived from an EMBL/GenBank/DDBJ whole genome shotgun (WGS) entry which is preliminary data.</text>
</comment>
<keyword evidence="3" id="KW-1185">Reference proteome</keyword>
<dbReference type="EMBL" id="LSZQ01000059">
    <property type="protein sequence ID" value="KXU34653.1"/>
    <property type="molecule type" value="Genomic_DNA"/>
</dbReference>
<protein>
    <submittedName>
        <fullName evidence="2">Uncharacterized protein</fullName>
    </submittedName>
</protein>
<reference evidence="3" key="1">
    <citation type="submission" date="2016-02" db="EMBL/GenBank/DDBJ databases">
        <authorList>
            <person name="Sanders J.G."/>
            <person name="Lin J.Y."/>
            <person name="Wertz J.T."/>
            <person name="Russell J.A."/>
            <person name="Moreau C.S."/>
            <person name="Powell S."/>
        </authorList>
    </citation>
    <scope>NUCLEOTIDE SEQUENCE [LARGE SCALE GENOMIC DNA]</scope>
    <source>
        <strain evidence="3">CAG34</strain>
    </source>
</reference>
<organism evidence="2 3">
    <name type="scientific">Cephaloticoccus primus</name>
    <dbReference type="NCBI Taxonomy" id="1548207"/>
    <lineage>
        <taxon>Bacteria</taxon>
        <taxon>Pseudomonadati</taxon>
        <taxon>Verrucomicrobiota</taxon>
        <taxon>Opitutia</taxon>
        <taxon>Opitutales</taxon>
        <taxon>Opitutaceae</taxon>
        <taxon>Cephaloticoccus</taxon>
    </lineage>
</organism>
<proteinExistence type="predicted"/>
<accession>A0A139SJE4</accession>
<evidence type="ECO:0000313" key="2">
    <source>
        <dbReference type="EMBL" id="KXU34653.1"/>
    </source>
</evidence>
<gene>
    <name evidence="2" type="ORF">AXK11_07945</name>
</gene>